<evidence type="ECO:0000313" key="5">
    <source>
        <dbReference type="Proteomes" id="UP000571017"/>
    </source>
</evidence>
<accession>A0A838CQU3</accession>
<protein>
    <submittedName>
        <fullName evidence="4">1-acyl-sn-glycerol-3-phosphate acyltransferase</fullName>
    </submittedName>
</protein>
<sequence length="225" mass="27059">MIRARKNKLMEWGFTRFNRLFLHHHFENIYLWKDDRYPPNKKTLFLINHSTWWDPLLIFHLNNQVVQSDGYAMMHEDGLRRHPFFKTIGGYSIDSSDRRHLMESLHYSVELLEHDKTVWIFPQGEEQHLEKRPLQFFSGPAFLTDQCPDVQVVPISLYYSLEHTRKPNAYVRIGPIIDKDSYKFKSRKETMKHFEKIATRQLDELRESIVQEDLSTFISIKDHHS</sequence>
<evidence type="ECO:0000259" key="3">
    <source>
        <dbReference type="SMART" id="SM00563"/>
    </source>
</evidence>
<organism evidence="4 5">
    <name type="scientific">Halobacillus locisalis</name>
    <dbReference type="NCBI Taxonomy" id="220753"/>
    <lineage>
        <taxon>Bacteria</taxon>
        <taxon>Bacillati</taxon>
        <taxon>Bacillota</taxon>
        <taxon>Bacilli</taxon>
        <taxon>Bacillales</taxon>
        <taxon>Bacillaceae</taxon>
        <taxon>Halobacillus</taxon>
    </lineage>
</organism>
<dbReference type="GO" id="GO:0006654">
    <property type="term" value="P:phosphatidic acid biosynthetic process"/>
    <property type="evidence" value="ECO:0007669"/>
    <property type="project" value="TreeGrafter"/>
</dbReference>
<gene>
    <name evidence="4" type="ORF">H0266_05560</name>
</gene>
<evidence type="ECO:0000256" key="2">
    <source>
        <dbReference type="ARBA" id="ARBA00023315"/>
    </source>
</evidence>
<dbReference type="EMBL" id="JACEFG010000001">
    <property type="protein sequence ID" value="MBA2174370.1"/>
    <property type="molecule type" value="Genomic_DNA"/>
</dbReference>
<dbReference type="CDD" id="cd06551">
    <property type="entry name" value="LPLAT"/>
    <property type="match status" value="1"/>
</dbReference>
<dbReference type="GO" id="GO:0003841">
    <property type="term" value="F:1-acylglycerol-3-phosphate O-acyltransferase activity"/>
    <property type="evidence" value="ECO:0007669"/>
    <property type="project" value="TreeGrafter"/>
</dbReference>
<dbReference type="Pfam" id="PF01553">
    <property type="entry name" value="Acyltransferase"/>
    <property type="match status" value="1"/>
</dbReference>
<keyword evidence="5" id="KW-1185">Reference proteome</keyword>
<dbReference type="PANTHER" id="PTHR10434:SF11">
    <property type="entry name" value="1-ACYL-SN-GLYCEROL-3-PHOSPHATE ACYLTRANSFERASE"/>
    <property type="match status" value="1"/>
</dbReference>
<dbReference type="RefSeq" id="WP_181471370.1">
    <property type="nucleotide sequence ID" value="NZ_JACEFG010000001.1"/>
</dbReference>
<keyword evidence="2 4" id="KW-0012">Acyltransferase</keyword>
<reference evidence="4 5" key="1">
    <citation type="journal article" date="2004" name="Extremophiles">
        <title>Halobacillus locisalis sp. nov., a halophilic bacterium isolated from a marine solar saltern of the Yellow Sea in Korea.</title>
        <authorList>
            <person name="Yoon J.H."/>
            <person name="Kang K.H."/>
            <person name="Oh T.K."/>
            <person name="Park Y.H."/>
        </authorList>
    </citation>
    <scope>NUCLEOTIDE SEQUENCE [LARGE SCALE GENOMIC DNA]</scope>
    <source>
        <strain evidence="4 5">KCTC 3788</strain>
    </source>
</reference>
<dbReference type="SMART" id="SM00563">
    <property type="entry name" value="PlsC"/>
    <property type="match status" value="1"/>
</dbReference>
<dbReference type="GO" id="GO:0005886">
    <property type="term" value="C:plasma membrane"/>
    <property type="evidence" value="ECO:0007669"/>
    <property type="project" value="TreeGrafter"/>
</dbReference>
<evidence type="ECO:0000256" key="1">
    <source>
        <dbReference type="ARBA" id="ARBA00022679"/>
    </source>
</evidence>
<dbReference type="PANTHER" id="PTHR10434">
    <property type="entry name" value="1-ACYL-SN-GLYCEROL-3-PHOSPHATE ACYLTRANSFERASE"/>
    <property type="match status" value="1"/>
</dbReference>
<dbReference type="AlphaFoldDB" id="A0A838CQU3"/>
<name>A0A838CQU3_9BACI</name>
<dbReference type="Proteomes" id="UP000571017">
    <property type="component" value="Unassembled WGS sequence"/>
</dbReference>
<dbReference type="InterPro" id="IPR002123">
    <property type="entry name" value="Plipid/glycerol_acylTrfase"/>
</dbReference>
<keyword evidence="1 4" id="KW-0808">Transferase</keyword>
<proteinExistence type="predicted"/>
<feature type="domain" description="Phospholipid/glycerol acyltransferase" evidence="3">
    <location>
        <begin position="43"/>
        <end position="160"/>
    </location>
</feature>
<evidence type="ECO:0000313" key="4">
    <source>
        <dbReference type="EMBL" id="MBA2174370.1"/>
    </source>
</evidence>
<dbReference type="SUPFAM" id="SSF69593">
    <property type="entry name" value="Glycerol-3-phosphate (1)-acyltransferase"/>
    <property type="match status" value="1"/>
</dbReference>
<comment type="caution">
    <text evidence="4">The sequence shown here is derived from an EMBL/GenBank/DDBJ whole genome shotgun (WGS) entry which is preliminary data.</text>
</comment>